<keyword evidence="4" id="KW-1185">Reference proteome</keyword>
<dbReference type="OrthoDB" id="470139at2"/>
<feature type="domain" description="TniQ" evidence="1">
    <location>
        <begin position="4"/>
        <end position="157"/>
    </location>
</feature>
<organism evidence="3">
    <name type="scientific">Tepidanaerobacter syntrophicus</name>
    <dbReference type="NCBI Taxonomy" id="224999"/>
    <lineage>
        <taxon>Bacteria</taxon>
        <taxon>Bacillati</taxon>
        <taxon>Bacillota</taxon>
        <taxon>Clostridia</taxon>
        <taxon>Thermosediminibacterales</taxon>
        <taxon>Tepidanaerobacteraceae</taxon>
        <taxon>Tepidanaerobacter</taxon>
    </lineage>
</organism>
<dbReference type="Proteomes" id="UP000062160">
    <property type="component" value="Unassembled WGS sequence"/>
</dbReference>
<dbReference type="Pfam" id="PF15978">
    <property type="entry name" value="TnsD"/>
    <property type="match status" value="1"/>
</dbReference>
<proteinExistence type="predicted"/>
<sequence>MMTFFPTPYPDEILYSVFARYHEKSPNFNGSETARDLFNVKRIVCSLEFPTLLANLVRNMPLNSPFDVDRLILEHTLFPYYTVFLSLENRGIIRRYMLHGDVEIYNKITGIINPLAENKFLRFCPKCNKEDMERYGELYWHRVHQIRGIYICPHHKIPIYNSSVSFEDNKYKYIAATERNCVVETEVVYEPKTYEKLLIIAEDMNWILNNPEIKTKIKEQYLNQLKILEYATVNGGLRQKNLITDFETFWGSEILQMTHNTIRKTNNSNWLLKMGWNKATIEDPLKHILFMRFLGLSPEVLFNQNVGYLPFGKGPYPCLNPVCKQYKKHIIENVEIKNNYKTKSPIGYFTCPECGFSYLRRGPDKSIEDRYRYSRIVDFGDYWREELIRLLKYNSVPTVAKLMGTSHTTVYDFIKRLNVTKQLNQ</sequence>
<dbReference type="STRING" id="224999.GCA_001485475_00661"/>
<feature type="domain" description="Transposon Tn7 transposition protein TnsD C-terminal" evidence="2">
    <location>
        <begin position="200"/>
        <end position="421"/>
    </location>
</feature>
<evidence type="ECO:0000259" key="2">
    <source>
        <dbReference type="Pfam" id="PF15978"/>
    </source>
</evidence>
<gene>
    <name evidence="3" type="ORF">TSYNT_634</name>
</gene>
<dbReference type="RefSeq" id="WP_059031731.1">
    <property type="nucleotide sequence ID" value="NZ_DF977000.1"/>
</dbReference>
<protein>
    <submittedName>
        <fullName evidence="3">TniQ protein</fullName>
    </submittedName>
</protein>
<dbReference type="InterPro" id="IPR032750">
    <property type="entry name" value="TnsD_C"/>
</dbReference>
<name>A0A0U9HKQ8_9FIRM</name>
<evidence type="ECO:0000259" key="1">
    <source>
        <dbReference type="Pfam" id="PF06527"/>
    </source>
</evidence>
<accession>A0A0U9HKQ8</accession>
<dbReference type="Pfam" id="PF06527">
    <property type="entry name" value="TniQ"/>
    <property type="match status" value="1"/>
</dbReference>
<evidence type="ECO:0000313" key="4">
    <source>
        <dbReference type="Proteomes" id="UP000062160"/>
    </source>
</evidence>
<dbReference type="AlphaFoldDB" id="A0A0U9HKQ8"/>
<dbReference type="EMBL" id="DF977000">
    <property type="protein sequence ID" value="GAQ24655.1"/>
    <property type="molecule type" value="Genomic_DNA"/>
</dbReference>
<reference evidence="3" key="1">
    <citation type="journal article" date="2016" name="Genome Announc.">
        <title>Draft Genome Sequence of the Syntrophic Lactate-Degrading Bacterium Tepidanaerobacter syntrophicus JLT.</title>
        <authorList>
            <person name="Matsuura N."/>
            <person name="Ohashi A."/>
            <person name="Tourlousse D.M."/>
            <person name="Sekiguchi Y."/>
        </authorList>
    </citation>
    <scope>NUCLEOTIDE SEQUENCE [LARGE SCALE GENOMIC DNA]</scope>
    <source>
        <strain evidence="3">JL</strain>
    </source>
</reference>
<dbReference type="InterPro" id="IPR009492">
    <property type="entry name" value="TniQ"/>
</dbReference>
<evidence type="ECO:0000313" key="3">
    <source>
        <dbReference type="EMBL" id="GAQ24655.1"/>
    </source>
</evidence>